<reference evidence="2" key="1">
    <citation type="journal article" date="2015" name="Nature">
        <title>Complex archaea that bridge the gap between prokaryotes and eukaryotes.</title>
        <authorList>
            <person name="Spang A."/>
            <person name="Saw J.H."/>
            <person name="Jorgensen S.L."/>
            <person name="Zaremba-Niedzwiedzka K."/>
            <person name="Martijn J."/>
            <person name="Lind A.E."/>
            <person name="van Eijk R."/>
            <person name="Schleper C."/>
            <person name="Guy L."/>
            <person name="Ettema T.J."/>
        </authorList>
    </citation>
    <scope>NUCLEOTIDE SEQUENCE</scope>
</reference>
<feature type="region of interest" description="Disordered" evidence="1">
    <location>
        <begin position="69"/>
        <end position="92"/>
    </location>
</feature>
<organism evidence="2">
    <name type="scientific">marine sediment metagenome</name>
    <dbReference type="NCBI Taxonomy" id="412755"/>
    <lineage>
        <taxon>unclassified sequences</taxon>
        <taxon>metagenomes</taxon>
        <taxon>ecological metagenomes</taxon>
    </lineage>
</organism>
<dbReference type="AlphaFoldDB" id="A0A0F9P106"/>
<comment type="caution">
    <text evidence="2">The sequence shown here is derived from an EMBL/GenBank/DDBJ whole genome shotgun (WGS) entry which is preliminary data.</text>
</comment>
<sequence>MVTKWSLDTSKSRNEHIHQIVRDHFRISQVFFEDTNRSRALFLAQRASARTIRARKRAQKDVLSDADIREAERDAREESFDSLLGEDQIPDQGQIDQDEIDHQEFEDDFNADQRQREEDEAMTRPAWSGQIPFIFISDETSGVATREVRSWGPAPTQYSITNIHINPFNTPSKYHKLAIVITNYPHETDSTFPSGSPVFLRTAAGTGIPDSEQENKMRWPDAPVDIPGALVPLKQGDYICVVNEYEDPATYVLDGQLIISIEDAGAAEIIKVEPPPERILPSPNPRVPPIVRRPARVTTRIKTFSGPYGAGYRSWYMPVGRLRIGREFTDITPETAWNDIPMGATVRSGSGSEMTLMKPSRLDFMGITPRT</sequence>
<feature type="compositionally biased region" description="Basic and acidic residues" evidence="1">
    <location>
        <begin position="69"/>
        <end position="79"/>
    </location>
</feature>
<accession>A0A0F9P106</accession>
<evidence type="ECO:0000313" key="2">
    <source>
        <dbReference type="EMBL" id="KKN18062.1"/>
    </source>
</evidence>
<gene>
    <name evidence="2" type="ORF">LCGC14_0959610</name>
</gene>
<proteinExistence type="predicted"/>
<evidence type="ECO:0000256" key="1">
    <source>
        <dbReference type="SAM" id="MobiDB-lite"/>
    </source>
</evidence>
<protein>
    <submittedName>
        <fullName evidence="2">Uncharacterized protein</fullName>
    </submittedName>
</protein>
<dbReference type="EMBL" id="LAZR01003463">
    <property type="protein sequence ID" value="KKN18062.1"/>
    <property type="molecule type" value="Genomic_DNA"/>
</dbReference>
<name>A0A0F9P106_9ZZZZ</name>